<evidence type="ECO:0000313" key="2">
    <source>
        <dbReference type="EMBL" id="ADD07977.1"/>
    </source>
</evidence>
<gene>
    <name evidence="2" type="ordered locus">Aboo_0165</name>
</gene>
<dbReference type="AlphaFoldDB" id="B5IEV5"/>
<dbReference type="eggNOG" id="arCOG02167">
    <property type="taxonomic scope" value="Archaea"/>
</dbReference>
<dbReference type="Pfam" id="PF01841">
    <property type="entry name" value="Transglut_core"/>
    <property type="match status" value="1"/>
</dbReference>
<dbReference type="Proteomes" id="UP000001400">
    <property type="component" value="Chromosome"/>
</dbReference>
<dbReference type="PANTHER" id="PTHR38339">
    <property type="entry name" value="TRANSGLUTAMINASE DOMAIN PROTEIN"/>
    <property type="match status" value="1"/>
</dbReference>
<dbReference type="GeneID" id="8827103"/>
<dbReference type="SMART" id="SM00460">
    <property type="entry name" value="TGc"/>
    <property type="match status" value="1"/>
</dbReference>
<dbReference type="PANTHER" id="PTHR38339:SF1">
    <property type="entry name" value="TRANSGLUTAMINASE-LIKE DOMAIN-CONTAINING PROTEIN"/>
    <property type="match status" value="1"/>
</dbReference>
<keyword evidence="3" id="KW-1185">Reference proteome</keyword>
<dbReference type="EMBL" id="CP001941">
    <property type="protein sequence ID" value="ADD07977.1"/>
    <property type="molecule type" value="Genomic_DNA"/>
</dbReference>
<feature type="domain" description="Transglutaminase-like" evidence="1">
    <location>
        <begin position="300"/>
        <end position="360"/>
    </location>
</feature>
<evidence type="ECO:0000313" key="3">
    <source>
        <dbReference type="Proteomes" id="UP000001400"/>
    </source>
</evidence>
<dbReference type="HOGENOM" id="CLU_044992_0_0_2"/>
<organism evidence="2 3">
    <name type="scientific">Aciduliprofundum boonei (strain DSM 19572 / T469)</name>
    <dbReference type="NCBI Taxonomy" id="439481"/>
    <lineage>
        <taxon>Archaea</taxon>
        <taxon>Methanobacteriati</taxon>
        <taxon>Thermoplasmatota</taxon>
        <taxon>DHVE2 group</taxon>
        <taxon>Candidatus Aciduliprofundum</taxon>
    </lineage>
</organism>
<proteinExistence type="predicted"/>
<protein>
    <submittedName>
        <fullName evidence="2">Transglutaminase domain protein</fullName>
    </submittedName>
</protein>
<dbReference type="InterPro" id="IPR038765">
    <property type="entry name" value="Papain-like_cys_pep_sf"/>
</dbReference>
<accession>B5IEV5</accession>
<dbReference type="RefSeq" id="WP_008085112.1">
    <property type="nucleotide sequence ID" value="NC_013926.1"/>
</dbReference>
<dbReference type="OrthoDB" id="18481at2157"/>
<evidence type="ECO:0000259" key="1">
    <source>
        <dbReference type="SMART" id="SM00460"/>
    </source>
</evidence>
<dbReference type="Gene3D" id="3.10.620.30">
    <property type="match status" value="1"/>
</dbReference>
<sequence>MNDISFLTIPLPEDVEREIKMGNFAGATKIMRKLSKRDLPPEFKMRMEYEMERLKRMRKDFPWNRESAVKLLRESIVGFKEEELDKWISLGLIERIIMDGEERFYERFVENLFFLEPIISKRKVKRDELGDYSRGIIRRAIRRLNKGELHKYRVVAGIKLRVKRKGTYRVWLPIPKENFQIERVRILKAYPKKYEIADNHAAQRTIYFHSNSKEFQVEFEYVISEVRGGMEGNADLNENLKEKPPHVRFTPYIKSLAEGITRDAEDNYEKAKRIYNWITHNTNYTYVREYCTYNNISEFVATSLRGDCGMFALLFITLARAAGIPAKWQSGWYITPKFASPHDWAQVYVDGKWLPVDASFGNYRRNGEVRNVFYFGNMDAFRMIANDDFQVDFIPDKKYWRSDPVDNQRGEVENERRNLYFDEFESHLYVKEFKRI</sequence>
<dbReference type="KEGG" id="abi:Aboo_0165"/>
<name>B5IEV5_ACIB4</name>
<dbReference type="SUPFAM" id="SSF54001">
    <property type="entry name" value="Cysteine proteinases"/>
    <property type="match status" value="1"/>
</dbReference>
<dbReference type="InterPro" id="IPR002931">
    <property type="entry name" value="Transglutaminase-like"/>
</dbReference>
<reference evidence="2" key="1">
    <citation type="submission" date="2010-02" db="EMBL/GenBank/DDBJ databases">
        <title>Complete sequence of Aciduliprofundum boonei T469.</title>
        <authorList>
            <consortium name="US DOE Joint Genome Institute"/>
            <person name="Lucas S."/>
            <person name="Copeland A."/>
            <person name="Lapidus A."/>
            <person name="Cheng J.-F."/>
            <person name="Bruce D."/>
            <person name="Goodwin L."/>
            <person name="Pitluck S."/>
            <person name="Saunders E."/>
            <person name="Detter J.C."/>
            <person name="Han C."/>
            <person name="Tapia R."/>
            <person name="Land M."/>
            <person name="Hauser L."/>
            <person name="Kyrpides N."/>
            <person name="Mikhailova N."/>
            <person name="Flores G."/>
            <person name="Reysenbach A.-L."/>
            <person name="Woyke T."/>
        </authorList>
    </citation>
    <scope>NUCLEOTIDE SEQUENCE</scope>
    <source>
        <strain evidence="2">T469</strain>
    </source>
</reference>
<dbReference type="STRING" id="439481.Aboo_0165"/>